<evidence type="ECO:0000256" key="2">
    <source>
        <dbReference type="ARBA" id="ARBA00022679"/>
    </source>
</evidence>
<sequence>MRFLIAPDSFKESLSALEAAQIIKRGFEKVFPHADYELLPVGDGGEGTVAALSANMGLTEMSKKVAGPFGSEVKISYTSDGKTALVEMAALVGLQAIPKEKRAPLRLSTRGLGELIRDLAEEGVEKLFIGVGGSGTNDGGIGMAEGLGYTFFDEAGDRLEAIGENLGKVASFQPPQGLAELKLPEITVITDVANPLCGENGAAYIFGLQKGLAESQMGEADKAMHHFYSLVSPKIIDVPGSGAGGGMGAGLVAFAHGKLVSGIDYVLDLLAFDEKVVTADVVIVGEGKMDGQSMEGKAPVGIARRVPKGIPVVAICGSTGAGSEQAVEYGIDAVFSTVNEPADLQTVLAEAETNLERTAENVAALIKAVGKLSNQ</sequence>
<accession>A0ABS4CPA9</accession>
<name>A0ABS4CPA9_9ENTE</name>
<keyword evidence="6" id="KW-1185">Reference proteome</keyword>
<evidence type="ECO:0000256" key="3">
    <source>
        <dbReference type="ARBA" id="ARBA00022777"/>
    </source>
</evidence>
<dbReference type="InterPro" id="IPR036129">
    <property type="entry name" value="Glycerate_kinase_sf"/>
</dbReference>
<dbReference type="NCBIfam" id="TIGR00045">
    <property type="entry name" value="glycerate kinase"/>
    <property type="match status" value="1"/>
</dbReference>
<dbReference type="InterPro" id="IPR004381">
    <property type="entry name" value="Glycerate_kinase"/>
</dbReference>
<dbReference type="PANTHER" id="PTHR21599">
    <property type="entry name" value="GLYCERATE KINASE"/>
    <property type="match status" value="1"/>
</dbReference>
<keyword evidence="3 4" id="KW-0418">Kinase</keyword>
<dbReference type="Proteomes" id="UP000673375">
    <property type="component" value="Unassembled WGS sequence"/>
</dbReference>
<proteinExistence type="inferred from homology"/>
<reference evidence="5 6" key="1">
    <citation type="submission" date="2020-12" db="EMBL/GenBank/DDBJ databases">
        <title>Vagococcus allomyrinae sp. nov. and Enterococcus lavae sp. nov., isolated from the larvae of Allomyrina dichotoma.</title>
        <authorList>
            <person name="Lee S.D."/>
        </authorList>
    </citation>
    <scope>NUCLEOTIDE SEQUENCE [LARGE SCALE GENOMIC DNA]</scope>
    <source>
        <strain evidence="5 6">BWM-S5</strain>
    </source>
</reference>
<organism evidence="5 6">
    <name type="scientific">Enterococcus larvae</name>
    <dbReference type="NCBI Taxonomy" id="2794352"/>
    <lineage>
        <taxon>Bacteria</taxon>
        <taxon>Bacillati</taxon>
        <taxon>Bacillota</taxon>
        <taxon>Bacilli</taxon>
        <taxon>Lactobacillales</taxon>
        <taxon>Enterococcaceae</taxon>
        <taxon>Enterococcus</taxon>
    </lineage>
</organism>
<dbReference type="InterPro" id="IPR018197">
    <property type="entry name" value="Glycerate_kinase_RE-like"/>
</dbReference>
<dbReference type="Pfam" id="PF02595">
    <property type="entry name" value="Gly_kinase"/>
    <property type="match status" value="1"/>
</dbReference>
<evidence type="ECO:0000256" key="4">
    <source>
        <dbReference type="PIRNR" id="PIRNR006078"/>
    </source>
</evidence>
<dbReference type="PANTHER" id="PTHR21599:SF0">
    <property type="entry name" value="GLYCERATE KINASE"/>
    <property type="match status" value="1"/>
</dbReference>
<dbReference type="PIRSF" id="PIRSF006078">
    <property type="entry name" value="GlxK"/>
    <property type="match status" value="1"/>
</dbReference>
<comment type="similarity">
    <text evidence="1 4">Belongs to the glycerate kinase type-1 family.</text>
</comment>
<evidence type="ECO:0000313" key="6">
    <source>
        <dbReference type="Proteomes" id="UP000673375"/>
    </source>
</evidence>
<dbReference type="GO" id="GO:0016301">
    <property type="term" value="F:kinase activity"/>
    <property type="evidence" value="ECO:0007669"/>
    <property type="project" value="UniProtKB-KW"/>
</dbReference>
<evidence type="ECO:0000313" key="5">
    <source>
        <dbReference type="EMBL" id="MBP1047890.1"/>
    </source>
</evidence>
<gene>
    <name evidence="5" type="ORF">I6N96_16485</name>
</gene>
<keyword evidence="2 4" id="KW-0808">Transferase</keyword>
<dbReference type="EMBL" id="JAEDXU010000010">
    <property type="protein sequence ID" value="MBP1047890.1"/>
    <property type="molecule type" value="Genomic_DNA"/>
</dbReference>
<comment type="caution">
    <text evidence="5">The sequence shown here is derived from an EMBL/GenBank/DDBJ whole genome shotgun (WGS) entry which is preliminary data.</text>
</comment>
<dbReference type="SUPFAM" id="SSF110738">
    <property type="entry name" value="Glycerate kinase I"/>
    <property type="match status" value="1"/>
</dbReference>
<evidence type="ECO:0000256" key="1">
    <source>
        <dbReference type="ARBA" id="ARBA00006284"/>
    </source>
</evidence>
<protein>
    <submittedName>
        <fullName evidence="5">Glycerate kinase</fullName>
    </submittedName>
</protein>
<dbReference type="Gene3D" id="3.90.1510.10">
    <property type="entry name" value="Glycerate kinase, domain 2"/>
    <property type="match status" value="1"/>
</dbReference>
<dbReference type="RefSeq" id="WP_209558666.1">
    <property type="nucleotide sequence ID" value="NZ_JAEDXU010000010.1"/>
</dbReference>
<dbReference type="InterPro" id="IPR018193">
    <property type="entry name" value="Glyc_kinase_flavodox-like_fold"/>
</dbReference>
<dbReference type="Gene3D" id="3.40.50.10350">
    <property type="entry name" value="Glycerate kinase, domain 1"/>
    <property type="match status" value="1"/>
</dbReference>